<keyword evidence="2" id="KW-1185">Reference proteome</keyword>
<dbReference type="InterPro" id="IPR046562">
    <property type="entry name" value="DUF6717"/>
</dbReference>
<protein>
    <submittedName>
        <fullName evidence="1">Uncharacterized protein</fullName>
    </submittedName>
</protein>
<gene>
    <name evidence="1" type="ORF">SAMN05192574_103420</name>
</gene>
<proteinExistence type="predicted"/>
<evidence type="ECO:0000313" key="2">
    <source>
        <dbReference type="Proteomes" id="UP000198942"/>
    </source>
</evidence>
<dbReference type="STRING" id="551995.SAMN05192574_103420"/>
<name>A0A1H8H850_9SPHI</name>
<evidence type="ECO:0000313" key="1">
    <source>
        <dbReference type="EMBL" id="SEN52482.1"/>
    </source>
</evidence>
<sequence>MPFIRKVLPKRQDFLFYISAMTTAVNTYKFVKEDTGRWYIDLPDWQGVKADLEMVEGADTMLDHVGEGSKIVELILAEEPFGGSSELQLIEDYKDHVGGGIYLLKEYEGQIVNQQMWLCDVTKFVFGKLPPFIYFKKQ</sequence>
<dbReference type="AlphaFoldDB" id="A0A1H8H850"/>
<organism evidence="1 2">
    <name type="scientific">Mucilaginibacter gossypiicola</name>
    <dbReference type="NCBI Taxonomy" id="551995"/>
    <lineage>
        <taxon>Bacteria</taxon>
        <taxon>Pseudomonadati</taxon>
        <taxon>Bacteroidota</taxon>
        <taxon>Sphingobacteriia</taxon>
        <taxon>Sphingobacteriales</taxon>
        <taxon>Sphingobacteriaceae</taxon>
        <taxon>Mucilaginibacter</taxon>
    </lineage>
</organism>
<dbReference type="EMBL" id="FOCL01000003">
    <property type="protein sequence ID" value="SEN52482.1"/>
    <property type="molecule type" value="Genomic_DNA"/>
</dbReference>
<dbReference type="Pfam" id="PF20475">
    <property type="entry name" value="DUF6717"/>
    <property type="match status" value="1"/>
</dbReference>
<reference evidence="2" key="1">
    <citation type="submission" date="2016-10" db="EMBL/GenBank/DDBJ databases">
        <authorList>
            <person name="Varghese N."/>
            <person name="Submissions S."/>
        </authorList>
    </citation>
    <scope>NUCLEOTIDE SEQUENCE [LARGE SCALE GENOMIC DNA]</scope>
    <source>
        <strain evidence="2">Gh-48</strain>
    </source>
</reference>
<accession>A0A1H8H850</accession>
<dbReference type="Proteomes" id="UP000198942">
    <property type="component" value="Unassembled WGS sequence"/>
</dbReference>